<reference evidence="2 3" key="1">
    <citation type="submission" date="2019-02" db="EMBL/GenBank/DDBJ databases">
        <title>Deep-cultivation of Planctomycetes and their phenomic and genomic characterization uncovers novel biology.</title>
        <authorList>
            <person name="Wiegand S."/>
            <person name="Jogler M."/>
            <person name="Boedeker C."/>
            <person name="Pinto D."/>
            <person name="Vollmers J."/>
            <person name="Rivas-Marin E."/>
            <person name="Kohn T."/>
            <person name="Peeters S.H."/>
            <person name="Heuer A."/>
            <person name="Rast P."/>
            <person name="Oberbeckmann S."/>
            <person name="Bunk B."/>
            <person name="Jeske O."/>
            <person name="Meyerdierks A."/>
            <person name="Storesund J.E."/>
            <person name="Kallscheuer N."/>
            <person name="Luecker S."/>
            <person name="Lage O.M."/>
            <person name="Pohl T."/>
            <person name="Merkel B.J."/>
            <person name="Hornburger P."/>
            <person name="Mueller R.-W."/>
            <person name="Bruemmer F."/>
            <person name="Labrenz M."/>
            <person name="Spormann A.M."/>
            <person name="Op den Camp H."/>
            <person name="Overmann J."/>
            <person name="Amann R."/>
            <person name="Jetten M.S.M."/>
            <person name="Mascher T."/>
            <person name="Medema M.H."/>
            <person name="Devos D.P."/>
            <person name="Kaster A.-K."/>
            <person name="Ovreas L."/>
            <person name="Rohde M."/>
            <person name="Galperin M.Y."/>
            <person name="Jogler C."/>
        </authorList>
    </citation>
    <scope>NUCLEOTIDE SEQUENCE [LARGE SCALE GENOMIC DNA]</scope>
    <source>
        <strain evidence="2 3">FF011L</strain>
    </source>
</reference>
<evidence type="ECO:0000313" key="2">
    <source>
        <dbReference type="EMBL" id="QDS96170.1"/>
    </source>
</evidence>
<dbReference type="Pfam" id="PF12146">
    <property type="entry name" value="Hydrolase_4"/>
    <property type="match status" value="1"/>
</dbReference>
<protein>
    <submittedName>
        <fullName evidence="2">Alpha/beta hydrolase family protein</fullName>
    </submittedName>
</protein>
<dbReference type="InterPro" id="IPR022742">
    <property type="entry name" value="Hydrolase_4"/>
</dbReference>
<dbReference type="SUPFAM" id="SSF53474">
    <property type="entry name" value="alpha/beta-Hydrolases"/>
    <property type="match status" value="1"/>
</dbReference>
<dbReference type="OrthoDB" id="249225at2"/>
<sequence>MKETICRFGPNDSLLGILTRPDEDELIKDAPVALILNAGIVHRVGQFRLHVSMARQLAKQGYSTLRIDLSGLGDSAPRTDRSDSDNRAERDVRDAMDHLEQTIGAESFVLIGLCSGAYNAHKVSIKEDRVTGAVFLDGLVFQTSGYVRRHKIGRLFRYRFWRNAIKRRLSGKMPDHSESDANQLAASEFFDTGMSRESVRNDLQTLLDRNVQMLFIYTEGYDDICGRAQFYEMYGFRPSDQQQVEYYANAEHTYPIVENREIACVRIATWFADRFPRVAENRRILQNSSL</sequence>
<dbReference type="EMBL" id="CP036262">
    <property type="protein sequence ID" value="QDS96170.1"/>
    <property type="molecule type" value="Genomic_DNA"/>
</dbReference>
<gene>
    <name evidence="2" type="ORF">FF011L_49780</name>
</gene>
<evidence type="ECO:0000313" key="3">
    <source>
        <dbReference type="Proteomes" id="UP000320672"/>
    </source>
</evidence>
<proteinExistence type="predicted"/>
<keyword evidence="2" id="KW-0378">Hydrolase</keyword>
<dbReference type="KEGG" id="rml:FF011L_49780"/>
<dbReference type="Proteomes" id="UP000320672">
    <property type="component" value="Chromosome"/>
</dbReference>
<feature type="domain" description="Serine aminopeptidase S33" evidence="1">
    <location>
        <begin position="52"/>
        <end position="253"/>
    </location>
</feature>
<dbReference type="Gene3D" id="3.40.50.1820">
    <property type="entry name" value="alpha/beta hydrolase"/>
    <property type="match status" value="1"/>
</dbReference>
<organism evidence="2 3">
    <name type="scientific">Roseimaritima multifibrata</name>
    <dbReference type="NCBI Taxonomy" id="1930274"/>
    <lineage>
        <taxon>Bacteria</taxon>
        <taxon>Pseudomonadati</taxon>
        <taxon>Planctomycetota</taxon>
        <taxon>Planctomycetia</taxon>
        <taxon>Pirellulales</taxon>
        <taxon>Pirellulaceae</taxon>
        <taxon>Roseimaritima</taxon>
    </lineage>
</organism>
<dbReference type="AlphaFoldDB" id="A0A517MMS1"/>
<name>A0A517MMS1_9BACT</name>
<evidence type="ECO:0000259" key="1">
    <source>
        <dbReference type="Pfam" id="PF12146"/>
    </source>
</evidence>
<accession>A0A517MMS1</accession>
<dbReference type="InterPro" id="IPR029058">
    <property type="entry name" value="AB_hydrolase_fold"/>
</dbReference>
<dbReference type="GO" id="GO:0016787">
    <property type="term" value="F:hydrolase activity"/>
    <property type="evidence" value="ECO:0007669"/>
    <property type="project" value="UniProtKB-KW"/>
</dbReference>
<dbReference type="RefSeq" id="WP_145354349.1">
    <property type="nucleotide sequence ID" value="NZ_CP036262.1"/>
</dbReference>
<keyword evidence="3" id="KW-1185">Reference proteome</keyword>